<dbReference type="EMBL" id="LNXX01000007">
    <property type="protein sequence ID" value="KTC92114.1"/>
    <property type="molecule type" value="Genomic_DNA"/>
</dbReference>
<dbReference type="EMBL" id="UGNX01000001">
    <property type="protein sequence ID" value="STX33582.1"/>
    <property type="molecule type" value="Genomic_DNA"/>
</dbReference>
<sequence length="341" mass="39590">MEKIQYVQHASWTNVNNNLESNRLSPNLKYDEVLEVFMTNGVIAELNELIELRRYVQSVRYHPEGKAIRSGNHLSRLRGRGMDFAEVRNYQAGDEIRHMEWRVTARTGRPHVKVYQEEKERPVVILTDFNPSMIFGTRIAFKSVIAARLTALLAWTVIKEGDRVGGLFFSATEHSEFMPRSRDVGVLPMLASLSHYTAQTEEQREAQPRQLSDVLIRLHRVIRPGSILVLISDFYSLDNESERHLNRLRSHNDILAYHICDRIELAPPKPQQYAITNGKQEIILDTSLHSVSIAYEHYCQHRITQLQEELRRLHIQYVQVTADVDLAPLVRQTFPRRFSRG</sequence>
<evidence type="ECO:0000313" key="2">
    <source>
        <dbReference type="EMBL" id="KTC92114.1"/>
    </source>
</evidence>
<evidence type="ECO:0000313" key="5">
    <source>
        <dbReference type="Proteomes" id="UP000255316"/>
    </source>
</evidence>
<reference evidence="3 5" key="2">
    <citation type="submission" date="2018-06" db="EMBL/GenBank/DDBJ databases">
        <authorList>
            <consortium name="Pathogen Informatics"/>
            <person name="Doyle S."/>
        </authorList>
    </citation>
    <scope>NUCLEOTIDE SEQUENCE [LARGE SCALE GENOMIC DNA]</scope>
    <source>
        <strain evidence="3 5">NCTC12438</strain>
    </source>
</reference>
<dbReference type="PANTHER" id="PTHR33608">
    <property type="entry name" value="BLL2464 PROTEIN"/>
    <property type="match status" value="1"/>
</dbReference>
<proteinExistence type="predicted"/>
<protein>
    <submittedName>
        <fullName evidence="3">Uncharacterized conserved protein (Some members contain a von Willebrand factor type A (VWA) domain)</fullName>
    </submittedName>
</protein>
<keyword evidence="4" id="KW-1185">Reference proteome</keyword>
<organism evidence="3 5">
    <name type="scientific">Legionella cincinnatiensis</name>
    <dbReference type="NCBI Taxonomy" id="28085"/>
    <lineage>
        <taxon>Bacteria</taxon>
        <taxon>Pseudomonadati</taxon>
        <taxon>Pseudomonadota</taxon>
        <taxon>Gammaproteobacteria</taxon>
        <taxon>Legionellales</taxon>
        <taxon>Legionellaceae</taxon>
        <taxon>Legionella</taxon>
    </lineage>
</organism>
<accession>A0A378IFQ5</accession>
<dbReference type="PANTHER" id="PTHR33608:SF12">
    <property type="entry name" value="DUF58 DOMAIN-CONTAINING PROTEIN"/>
    <property type="match status" value="1"/>
</dbReference>
<dbReference type="Proteomes" id="UP000255316">
    <property type="component" value="Unassembled WGS sequence"/>
</dbReference>
<gene>
    <name evidence="2" type="ORF">Lcin_0893</name>
    <name evidence="3" type="ORF">NCTC12438_00153</name>
</gene>
<reference evidence="2 4" key="1">
    <citation type="submission" date="2015-11" db="EMBL/GenBank/DDBJ databases">
        <title>Genomic analysis of 38 Legionella species identifies large and diverse effector repertoires.</title>
        <authorList>
            <person name="Burstein D."/>
            <person name="Amaro F."/>
            <person name="Zusman T."/>
            <person name="Lifshitz Z."/>
            <person name="Cohen O."/>
            <person name="Gilbert J.A."/>
            <person name="Pupko T."/>
            <person name="Shuman H.A."/>
            <person name="Segal G."/>
        </authorList>
    </citation>
    <scope>NUCLEOTIDE SEQUENCE [LARGE SCALE GENOMIC DNA]</scope>
    <source>
        <strain evidence="2 4">CDC#72-OH-14</strain>
    </source>
</reference>
<name>A0A378IFQ5_9GAMM</name>
<evidence type="ECO:0000313" key="3">
    <source>
        <dbReference type="EMBL" id="STX33582.1"/>
    </source>
</evidence>
<feature type="domain" description="DUF58" evidence="1">
    <location>
        <begin position="86"/>
        <end position="288"/>
    </location>
</feature>
<dbReference type="STRING" id="28085.Lcin_0893"/>
<dbReference type="AlphaFoldDB" id="A0A378IFQ5"/>
<evidence type="ECO:0000259" key="1">
    <source>
        <dbReference type="Pfam" id="PF01882"/>
    </source>
</evidence>
<dbReference type="InterPro" id="IPR002881">
    <property type="entry name" value="DUF58"/>
</dbReference>
<dbReference type="Proteomes" id="UP000054854">
    <property type="component" value="Unassembled WGS sequence"/>
</dbReference>
<dbReference type="Pfam" id="PF01882">
    <property type="entry name" value="DUF58"/>
    <property type="match status" value="1"/>
</dbReference>
<evidence type="ECO:0000313" key="4">
    <source>
        <dbReference type="Proteomes" id="UP000054854"/>
    </source>
</evidence>